<evidence type="ECO:0000256" key="4">
    <source>
        <dbReference type="ARBA" id="ARBA00022544"/>
    </source>
</evidence>
<feature type="transmembrane region" description="Helical" evidence="8">
    <location>
        <begin position="268"/>
        <end position="293"/>
    </location>
</feature>
<sequence>MKKETQVISPRQFAFILIGFLIGSASLFIPESIAGRDAWIATLAAGFLGFLPLIFIIQLNKKFKGLTIIQYSQLCLGKFLGKILGFLFLVNIFFVSTLIVEDLVLLFNISIIPGTPEIILRLGLVFLVIYALFSGIESIARLTELYILPLIFLLLILPLLTIQEVDFSLLRPVLADGLKPIIAGTVVALTFPFAEVAMLAMILPTVREKKNSAKIFYLAYLISMILLVIRTILGISIFSADLAKKMLLPTYQMFRLVNIGEFFNRVEAFFIFIWVLGFFTKLLATYYGIILGLSQIFQLNNKNSLIIPLGILIIFLSHFMMPSSGYFLYFDTIILPFITIPLNFFYPFILYIISLFKKF</sequence>
<feature type="transmembrane region" description="Helical" evidence="8">
    <location>
        <begin position="215"/>
        <end position="238"/>
    </location>
</feature>
<dbReference type="RefSeq" id="WP_072907835.1">
    <property type="nucleotide sequence ID" value="NZ_FRAI01000018.1"/>
</dbReference>
<dbReference type="GO" id="GO:0009847">
    <property type="term" value="P:spore germination"/>
    <property type="evidence" value="ECO:0007669"/>
    <property type="project" value="InterPro"/>
</dbReference>
<feature type="transmembrane region" description="Helical" evidence="8">
    <location>
        <begin position="333"/>
        <end position="356"/>
    </location>
</feature>
<keyword evidence="5 8" id="KW-0812">Transmembrane</keyword>
<dbReference type="Pfam" id="PF03845">
    <property type="entry name" value="Spore_permease"/>
    <property type="match status" value="1"/>
</dbReference>
<organism evidence="9 10">
    <name type="scientific">Anaerobranca californiensis DSM 14826</name>
    <dbReference type="NCBI Taxonomy" id="1120989"/>
    <lineage>
        <taxon>Bacteria</taxon>
        <taxon>Bacillati</taxon>
        <taxon>Bacillota</taxon>
        <taxon>Clostridia</taxon>
        <taxon>Eubacteriales</taxon>
        <taxon>Proteinivoracaceae</taxon>
        <taxon>Anaerobranca</taxon>
    </lineage>
</organism>
<feature type="transmembrane region" description="Helical" evidence="8">
    <location>
        <begin position="145"/>
        <end position="162"/>
    </location>
</feature>
<gene>
    <name evidence="9" type="ORF">SAMN02745227_01647</name>
</gene>
<evidence type="ECO:0000313" key="9">
    <source>
        <dbReference type="EMBL" id="SHK15220.1"/>
    </source>
</evidence>
<dbReference type="PANTHER" id="PTHR34975:SF2">
    <property type="entry name" value="SPORE GERMINATION PROTEIN A2"/>
    <property type="match status" value="1"/>
</dbReference>
<dbReference type="EMBL" id="FRAI01000018">
    <property type="protein sequence ID" value="SHK15220.1"/>
    <property type="molecule type" value="Genomic_DNA"/>
</dbReference>
<keyword evidence="3" id="KW-0813">Transport</keyword>
<dbReference type="AlphaFoldDB" id="A0A1M6Q4Z4"/>
<evidence type="ECO:0000256" key="7">
    <source>
        <dbReference type="ARBA" id="ARBA00023136"/>
    </source>
</evidence>
<evidence type="ECO:0000256" key="8">
    <source>
        <dbReference type="SAM" id="Phobius"/>
    </source>
</evidence>
<comment type="similarity">
    <text evidence="2">Belongs to the amino acid-polyamine-organocation (APC) superfamily. Spore germination protein (SGP) (TC 2.A.3.9) family.</text>
</comment>
<evidence type="ECO:0000256" key="1">
    <source>
        <dbReference type="ARBA" id="ARBA00004141"/>
    </source>
</evidence>
<feature type="transmembrane region" description="Helical" evidence="8">
    <location>
        <begin position="105"/>
        <end position="133"/>
    </location>
</feature>
<reference evidence="10" key="1">
    <citation type="submission" date="2016-11" db="EMBL/GenBank/DDBJ databases">
        <authorList>
            <person name="Varghese N."/>
            <person name="Submissions S."/>
        </authorList>
    </citation>
    <scope>NUCLEOTIDE SEQUENCE [LARGE SCALE GENOMIC DNA]</scope>
    <source>
        <strain evidence="10">DSM 14826</strain>
    </source>
</reference>
<protein>
    <submittedName>
        <fullName evidence="9">Spore germination protein KB</fullName>
    </submittedName>
</protein>
<dbReference type="Proteomes" id="UP000243547">
    <property type="component" value="Unassembled WGS sequence"/>
</dbReference>
<keyword evidence="10" id="KW-1185">Reference proteome</keyword>
<keyword evidence="4" id="KW-0309">Germination</keyword>
<dbReference type="PANTHER" id="PTHR34975">
    <property type="entry name" value="SPORE GERMINATION PROTEIN A2"/>
    <property type="match status" value="1"/>
</dbReference>
<feature type="transmembrane region" description="Helical" evidence="8">
    <location>
        <begin position="305"/>
        <end position="321"/>
    </location>
</feature>
<keyword evidence="7 8" id="KW-0472">Membrane</keyword>
<keyword evidence="6 8" id="KW-1133">Transmembrane helix</keyword>
<dbReference type="NCBIfam" id="TIGR00912">
    <property type="entry name" value="2A0309"/>
    <property type="match status" value="1"/>
</dbReference>
<evidence type="ECO:0000256" key="2">
    <source>
        <dbReference type="ARBA" id="ARBA00007998"/>
    </source>
</evidence>
<feature type="transmembrane region" description="Helical" evidence="8">
    <location>
        <begin position="39"/>
        <end position="59"/>
    </location>
</feature>
<accession>A0A1M6Q4Z4</accession>
<comment type="subcellular location">
    <subcellularLocation>
        <location evidence="1">Membrane</location>
        <topology evidence="1">Multi-pass membrane protein</topology>
    </subcellularLocation>
</comment>
<name>A0A1M6Q4Z4_9FIRM</name>
<evidence type="ECO:0000256" key="3">
    <source>
        <dbReference type="ARBA" id="ARBA00022448"/>
    </source>
</evidence>
<dbReference type="GO" id="GO:0016020">
    <property type="term" value="C:membrane"/>
    <property type="evidence" value="ECO:0007669"/>
    <property type="project" value="UniProtKB-SubCell"/>
</dbReference>
<evidence type="ECO:0000256" key="5">
    <source>
        <dbReference type="ARBA" id="ARBA00022692"/>
    </source>
</evidence>
<feature type="transmembrane region" description="Helical" evidence="8">
    <location>
        <begin position="12"/>
        <end position="33"/>
    </location>
</feature>
<feature type="transmembrane region" description="Helical" evidence="8">
    <location>
        <begin position="182"/>
        <end position="203"/>
    </location>
</feature>
<evidence type="ECO:0000313" key="10">
    <source>
        <dbReference type="Proteomes" id="UP000243547"/>
    </source>
</evidence>
<proteinExistence type="inferred from homology"/>
<dbReference type="STRING" id="1120989.SAMN02745227_01647"/>
<evidence type="ECO:0000256" key="6">
    <source>
        <dbReference type="ARBA" id="ARBA00022989"/>
    </source>
</evidence>
<feature type="transmembrane region" description="Helical" evidence="8">
    <location>
        <begin position="79"/>
        <end position="99"/>
    </location>
</feature>
<dbReference type="InterPro" id="IPR004761">
    <property type="entry name" value="Spore_GerAB"/>
</dbReference>
<dbReference type="OrthoDB" id="1675410at2"/>